<dbReference type="InterPro" id="IPR012337">
    <property type="entry name" value="RNaseH-like_sf"/>
</dbReference>
<evidence type="ECO:0000313" key="1">
    <source>
        <dbReference type="EMBL" id="EED11972.1"/>
    </source>
</evidence>
<dbReference type="InterPro" id="IPR036397">
    <property type="entry name" value="RNaseH_sf"/>
</dbReference>
<name>B8MSB9_TALSN</name>
<dbReference type="PANTHER" id="PTHR33481">
    <property type="entry name" value="REVERSE TRANSCRIPTASE"/>
    <property type="match status" value="1"/>
</dbReference>
<keyword evidence="2" id="KW-1185">Reference proteome</keyword>
<dbReference type="PANTHER" id="PTHR33481:SF1">
    <property type="entry name" value="ENDONUCLEASE_EXONUCLEASE_PHOSPHATASE DOMAIN-CONTAINING PROTEIN-RELATED"/>
    <property type="match status" value="1"/>
</dbReference>
<organism evidence="1 2">
    <name type="scientific">Talaromyces stipitatus (strain ATCC 10500 / CBS 375.48 / QM 6759 / NRRL 1006)</name>
    <name type="common">Penicillium stipitatum</name>
    <dbReference type="NCBI Taxonomy" id="441959"/>
    <lineage>
        <taxon>Eukaryota</taxon>
        <taxon>Fungi</taxon>
        <taxon>Dikarya</taxon>
        <taxon>Ascomycota</taxon>
        <taxon>Pezizomycotina</taxon>
        <taxon>Eurotiomycetes</taxon>
        <taxon>Eurotiomycetidae</taxon>
        <taxon>Eurotiales</taxon>
        <taxon>Trichocomaceae</taxon>
        <taxon>Talaromyces</taxon>
        <taxon>Talaromyces sect. Talaromyces</taxon>
    </lineage>
</organism>
<dbReference type="PhylomeDB" id="B8MSB9"/>
<dbReference type="InParanoid" id="B8MSB9"/>
<dbReference type="VEuPathDB" id="FungiDB:TSTA_000490"/>
<dbReference type="OrthoDB" id="3561817at2759"/>
<dbReference type="AlphaFoldDB" id="B8MSB9"/>
<gene>
    <name evidence="1" type="ORF">TSTA_000490</name>
</gene>
<proteinExistence type="predicted"/>
<dbReference type="eggNOG" id="ENOG502S0H3">
    <property type="taxonomic scope" value="Eukaryota"/>
</dbReference>
<sequence>MAQKPGGQDILALDLPRFQTEAVLPVFRTTPKPVLYRESGFSPPEIELDRIALLATVRLRRLDPYHLLRRRAEQIASNSQQISQFARRTLALPNSEQINPLQYAPWHPCEPLSPLLTLIWTWERGLQHRSRSSSSWRSSSNSICLDNLEVAIHLLSPSTGSFQEIFESFRTLVAVWPLRKRLPHTKSGSIQIRWVPGHAKIPENEAADLTTKEGAASIPPAPHKSSYASLKRYAKTQSLSAAQSQWEKVAPQSYQDLEITTSPKRPGELQLNRLDLGHVIAARTGHGDFADYHKHFNHNDAYLLCQCGARKAPLHFFFCHIAKRRAPWPPGPPSEVISFLLGTAKGAQKLATWLAETYFFEDICPRQPLLSI</sequence>
<dbReference type="EMBL" id="EQ962660">
    <property type="protein sequence ID" value="EED11972.1"/>
    <property type="molecule type" value="Genomic_DNA"/>
</dbReference>
<protein>
    <recommendedName>
        <fullName evidence="3">RNase H type-1 domain-containing protein</fullName>
    </recommendedName>
</protein>
<dbReference type="GO" id="GO:0003676">
    <property type="term" value="F:nucleic acid binding"/>
    <property type="evidence" value="ECO:0007669"/>
    <property type="project" value="InterPro"/>
</dbReference>
<dbReference type="HOGENOM" id="CLU_000680_26_0_1"/>
<dbReference type="Proteomes" id="UP000001745">
    <property type="component" value="Unassembled WGS sequence"/>
</dbReference>
<accession>B8MSB9</accession>
<dbReference type="SUPFAM" id="SSF53098">
    <property type="entry name" value="Ribonuclease H-like"/>
    <property type="match status" value="1"/>
</dbReference>
<dbReference type="RefSeq" id="XP_002487626.1">
    <property type="nucleotide sequence ID" value="XM_002487581.1"/>
</dbReference>
<dbReference type="Gene3D" id="3.30.420.10">
    <property type="entry name" value="Ribonuclease H-like superfamily/Ribonuclease H"/>
    <property type="match status" value="1"/>
</dbReference>
<reference evidence="2" key="1">
    <citation type="journal article" date="2015" name="Genome Announc.">
        <title>Genome sequence of the AIDS-associated pathogen Penicillium marneffei (ATCC18224) and its near taxonomic relative Talaromyces stipitatus (ATCC10500).</title>
        <authorList>
            <person name="Nierman W.C."/>
            <person name="Fedorova-Abrams N.D."/>
            <person name="Andrianopoulos A."/>
        </authorList>
    </citation>
    <scope>NUCLEOTIDE SEQUENCE [LARGE SCALE GENOMIC DNA]</scope>
    <source>
        <strain evidence="2">ATCC 10500 / CBS 375.48 / QM 6759 / NRRL 1006</strain>
    </source>
</reference>
<evidence type="ECO:0008006" key="3">
    <source>
        <dbReference type="Google" id="ProtNLM"/>
    </source>
</evidence>
<evidence type="ECO:0000313" key="2">
    <source>
        <dbReference type="Proteomes" id="UP000001745"/>
    </source>
</evidence>
<dbReference type="GeneID" id="8108672"/>